<reference evidence="5" key="1">
    <citation type="submission" date="2016-10" db="EMBL/GenBank/DDBJ databases">
        <authorList>
            <person name="de Groot N.N."/>
        </authorList>
    </citation>
    <scope>NUCLEOTIDE SEQUENCE</scope>
</reference>
<dbReference type="SUPFAM" id="SSF64005">
    <property type="entry name" value="Undecaprenyl diphosphate synthase"/>
    <property type="match status" value="1"/>
</dbReference>
<evidence type="ECO:0000256" key="1">
    <source>
        <dbReference type="ARBA" id="ARBA00001946"/>
    </source>
</evidence>
<evidence type="ECO:0000256" key="2">
    <source>
        <dbReference type="ARBA" id="ARBA00022679"/>
    </source>
</evidence>
<gene>
    <name evidence="3" type="ORF">MNB_SUP05-11-198</name>
    <name evidence="4" type="ORF">MNB_SUP05-12-420</name>
    <name evidence="5" type="ORF">MNB_SUP05-7-650</name>
</gene>
<evidence type="ECO:0000313" key="3">
    <source>
        <dbReference type="EMBL" id="SFV79416.1"/>
    </source>
</evidence>
<comment type="cofactor">
    <cofactor evidence="1">
        <name>Mg(2+)</name>
        <dbReference type="ChEBI" id="CHEBI:18420"/>
    </cofactor>
</comment>
<dbReference type="AlphaFoldDB" id="A0A1W1DVZ9"/>
<dbReference type="EMBL" id="FPHS01000205">
    <property type="protein sequence ID" value="SFV79416.1"/>
    <property type="molecule type" value="Genomic_DNA"/>
</dbReference>
<sequence length="237" mass="26857">MSTPKHIAIIMDGNGRWASRRFLPRIQGHQKGVKAVRKVVKHCGKLGVETLTLFAFSSENKNRSTEEVSLLFKLFLGVLRLETNKLNKHNVKLKIIGDMSLFPKEIQQVATEAQELLSDNTGLTLVIAANYGGQWDITQAAQQIAKRSVNGEINADEINIESFAQYLSLADQPKVDLLIRTSGELRISNFLLWDIAYSELYFTDTLWPDFNGSELDKAIDDFNNRDRRFGRRKVKAC</sequence>
<dbReference type="FunFam" id="3.40.1180.10:FF:000001">
    <property type="entry name" value="(2E,6E)-farnesyl-diphosphate-specific ditrans,polycis-undecaprenyl-diphosphate synthase"/>
    <property type="match status" value="1"/>
</dbReference>
<dbReference type="InterPro" id="IPR036424">
    <property type="entry name" value="UPP_synth-like_sf"/>
</dbReference>
<dbReference type="EMBL" id="FPHT01000225">
    <property type="protein sequence ID" value="SFV82179.1"/>
    <property type="molecule type" value="Genomic_DNA"/>
</dbReference>
<dbReference type="HAMAP" id="MF_01139">
    <property type="entry name" value="ISPT"/>
    <property type="match status" value="1"/>
</dbReference>
<dbReference type="CDD" id="cd00475">
    <property type="entry name" value="Cis_IPPS"/>
    <property type="match status" value="1"/>
</dbReference>
<dbReference type="GO" id="GO:0016094">
    <property type="term" value="P:polyprenol biosynthetic process"/>
    <property type="evidence" value="ECO:0007669"/>
    <property type="project" value="TreeGrafter"/>
</dbReference>
<evidence type="ECO:0000313" key="5">
    <source>
        <dbReference type="EMBL" id="SFV85913.1"/>
    </source>
</evidence>
<dbReference type="GO" id="GO:0005829">
    <property type="term" value="C:cytosol"/>
    <property type="evidence" value="ECO:0007669"/>
    <property type="project" value="TreeGrafter"/>
</dbReference>
<name>A0A1W1DVZ9_9ZZZZ</name>
<evidence type="ECO:0000313" key="4">
    <source>
        <dbReference type="EMBL" id="SFV82179.1"/>
    </source>
</evidence>
<dbReference type="EC" id="2.5.1.31" evidence="5"/>
<proteinExistence type="inferred from homology"/>
<keyword evidence="2 5" id="KW-0808">Transferase</keyword>
<protein>
    <submittedName>
        <fullName evidence="5">Undecaprenyl diphosphate synthase</fullName>
        <ecNumber evidence="5">2.5.1.31</ecNumber>
    </submittedName>
</protein>
<dbReference type="GO" id="GO:0008834">
    <property type="term" value="F:ditrans,polycis-undecaprenyl-diphosphate synthase [(2E,6E)-farnesyl-diphosphate specific] activity"/>
    <property type="evidence" value="ECO:0007669"/>
    <property type="project" value="UniProtKB-EC"/>
</dbReference>
<dbReference type="PANTHER" id="PTHR10291">
    <property type="entry name" value="DEHYDRODOLICHYL DIPHOSPHATE SYNTHASE FAMILY MEMBER"/>
    <property type="match status" value="1"/>
</dbReference>
<accession>A0A1W1DVZ9</accession>
<organism evidence="5">
    <name type="scientific">hydrothermal vent metagenome</name>
    <dbReference type="NCBI Taxonomy" id="652676"/>
    <lineage>
        <taxon>unclassified sequences</taxon>
        <taxon>metagenomes</taxon>
        <taxon>ecological metagenomes</taxon>
    </lineage>
</organism>
<dbReference type="EMBL" id="FPHW01000249">
    <property type="protein sequence ID" value="SFV85913.1"/>
    <property type="molecule type" value="Genomic_DNA"/>
</dbReference>
<dbReference type="Gene3D" id="3.40.1180.10">
    <property type="entry name" value="Decaprenyl diphosphate synthase-like"/>
    <property type="match status" value="1"/>
</dbReference>
<dbReference type="PROSITE" id="PS01066">
    <property type="entry name" value="UPP_SYNTHASE"/>
    <property type="match status" value="1"/>
</dbReference>
<dbReference type="GO" id="GO:0000287">
    <property type="term" value="F:magnesium ion binding"/>
    <property type="evidence" value="ECO:0007669"/>
    <property type="project" value="TreeGrafter"/>
</dbReference>
<dbReference type="Pfam" id="PF01255">
    <property type="entry name" value="Prenyltransf"/>
    <property type="match status" value="1"/>
</dbReference>
<dbReference type="InterPro" id="IPR001441">
    <property type="entry name" value="UPP_synth-like"/>
</dbReference>
<dbReference type="InterPro" id="IPR018520">
    <property type="entry name" value="UPP_synth-like_CS"/>
</dbReference>
<dbReference type="PANTHER" id="PTHR10291:SF0">
    <property type="entry name" value="DEHYDRODOLICHYL DIPHOSPHATE SYNTHASE 2"/>
    <property type="match status" value="1"/>
</dbReference>
<dbReference type="NCBIfam" id="TIGR00055">
    <property type="entry name" value="uppS"/>
    <property type="match status" value="1"/>
</dbReference>